<feature type="region of interest" description="Disordered" evidence="1">
    <location>
        <begin position="118"/>
        <end position="142"/>
    </location>
</feature>
<proteinExistence type="predicted"/>
<comment type="caution">
    <text evidence="2">The sequence shown here is derived from an EMBL/GenBank/DDBJ whole genome shotgun (WGS) entry which is preliminary data.</text>
</comment>
<protein>
    <submittedName>
        <fullName evidence="2">Uncharacterized protein</fullName>
    </submittedName>
</protein>
<reference evidence="2" key="1">
    <citation type="journal article" date="2014" name="Front. Microbiol.">
        <title>High frequency of phylogenetically diverse reductive dehalogenase-homologous genes in deep subseafloor sedimentary metagenomes.</title>
        <authorList>
            <person name="Kawai M."/>
            <person name="Futagami T."/>
            <person name="Toyoda A."/>
            <person name="Takaki Y."/>
            <person name="Nishi S."/>
            <person name="Hori S."/>
            <person name="Arai W."/>
            <person name="Tsubouchi T."/>
            <person name="Morono Y."/>
            <person name="Uchiyama I."/>
            <person name="Ito T."/>
            <person name="Fujiyama A."/>
            <person name="Inagaki F."/>
            <person name="Takami H."/>
        </authorList>
    </citation>
    <scope>NUCLEOTIDE SEQUENCE</scope>
    <source>
        <strain evidence="2">Expedition CK06-06</strain>
    </source>
</reference>
<feature type="non-terminal residue" evidence="2">
    <location>
        <position position="245"/>
    </location>
</feature>
<accession>X1JX23</accession>
<gene>
    <name evidence="2" type="ORF">S03H2_59905</name>
</gene>
<evidence type="ECO:0000313" key="2">
    <source>
        <dbReference type="EMBL" id="GAH85940.1"/>
    </source>
</evidence>
<dbReference type="EMBL" id="BARU01038557">
    <property type="protein sequence ID" value="GAH85940.1"/>
    <property type="molecule type" value="Genomic_DNA"/>
</dbReference>
<evidence type="ECO:0000256" key="1">
    <source>
        <dbReference type="SAM" id="MobiDB-lite"/>
    </source>
</evidence>
<name>X1JX23_9ZZZZ</name>
<organism evidence="2">
    <name type="scientific">marine sediment metagenome</name>
    <dbReference type="NCBI Taxonomy" id="412755"/>
    <lineage>
        <taxon>unclassified sequences</taxon>
        <taxon>metagenomes</taxon>
        <taxon>ecological metagenomes</taxon>
    </lineage>
</organism>
<feature type="non-terminal residue" evidence="2">
    <location>
        <position position="1"/>
    </location>
</feature>
<dbReference type="AlphaFoldDB" id="X1JX23"/>
<feature type="compositionally biased region" description="Polar residues" evidence="1">
    <location>
        <begin position="118"/>
        <end position="131"/>
    </location>
</feature>
<sequence>NSYYMNFYFNIITGLNDFTCNYFFHIDYIKTKFVENQWDGDAFAKDDDGGNSSVVVNFYTQDDIDIPNLCPDINLIMNNGGLMEQNITFYLDYYYRSYFRDDANFIFEQISTLQDSQQQRLSSEYGNQATDAGSGGDNGYVSVHQTTDAQSDLGSVEDFYELEPQINCDGNNTGNGYDDRWTTVVEGIGSNEMTFSSGNYDNINNFFQTEHDTMTASTVNTYYYHYPGNPGQSFYGDSGDPDGWT</sequence>